<gene>
    <name evidence="4" type="ORF">D7Z54_14155</name>
</gene>
<name>A0A3R9QKT5_9BACI</name>
<sequence>MKCLIISDSHGSEDELQEVIERHRSTVDAIFHCGDSELKHSSPILHDTYPVQGNVDIPGEFPEDRAEDVKGTRVYITHGHLYNIKMTHVPLSYRAEEKGARMALFGHSHVPTAFEDNGVIFVNPGSLMQPRSRPEQTYALAFFEANGEAQIRFLERKSGEELIDLRQSFPANE</sequence>
<dbReference type="InterPro" id="IPR000979">
    <property type="entry name" value="Phosphodiesterase_MJ0936/Vps29"/>
</dbReference>
<evidence type="ECO:0000256" key="2">
    <source>
        <dbReference type="RuleBase" id="RU362039"/>
    </source>
</evidence>
<organism evidence="4 5">
    <name type="scientific">Salibacterium salarium</name>
    <dbReference type="NCBI Taxonomy" id="284579"/>
    <lineage>
        <taxon>Bacteria</taxon>
        <taxon>Bacillati</taxon>
        <taxon>Bacillota</taxon>
        <taxon>Bacilli</taxon>
        <taxon>Bacillales</taxon>
        <taxon>Bacillaceae</taxon>
    </lineage>
</organism>
<dbReference type="InterPro" id="IPR024654">
    <property type="entry name" value="Calcineurin-like_PHP_lpxH"/>
</dbReference>
<dbReference type="SUPFAM" id="SSF56300">
    <property type="entry name" value="Metallo-dependent phosphatases"/>
    <property type="match status" value="1"/>
</dbReference>
<dbReference type="EC" id="3.1.4.-" evidence="2"/>
<feature type="domain" description="Calcineurin-like phosphoesterase" evidence="3">
    <location>
        <begin position="1"/>
        <end position="141"/>
    </location>
</feature>
<comment type="similarity">
    <text evidence="1 2">Belongs to the metallophosphoesterase superfamily. YfcE family.</text>
</comment>
<protein>
    <recommendedName>
        <fullName evidence="2">Phosphoesterase</fullName>
        <ecNumber evidence="2">3.1.4.-</ecNumber>
    </recommendedName>
</protein>
<dbReference type="GO" id="GO:0016787">
    <property type="term" value="F:hydrolase activity"/>
    <property type="evidence" value="ECO:0007669"/>
    <property type="project" value="UniProtKB-UniRule"/>
</dbReference>
<comment type="cofactor">
    <cofactor evidence="2">
        <name>a divalent metal cation</name>
        <dbReference type="ChEBI" id="CHEBI:60240"/>
    </cofactor>
</comment>
<evidence type="ECO:0000313" key="5">
    <source>
        <dbReference type="Proteomes" id="UP000275076"/>
    </source>
</evidence>
<dbReference type="GO" id="GO:0046872">
    <property type="term" value="F:metal ion binding"/>
    <property type="evidence" value="ECO:0007669"/>
    <property type="project" value="UniProtKB-KW"/>
</dbReference>
<dbReference type="Pfam" id="PF12850">
    <property type="entry name" value="Metallophos_2"/>
    <property type="match status" value="1"/>
</dbReference>
<reference evidence="4 5" key="1">
    <citation type="submission" date="2018-10" db="EMBL/GenBank/DDBJ databases">
        <title>Draft genome sequence of Bacillus salarius IM0101, isolated from a hypersaline soil in Inner Mongolia, China.</title>
        <authorList>
            <person name="Yamprayoonswat W."/>
            <person name="Boonvisut S."/>
            <person name="Jumpathong W."/>
            <person name="Sittihan S."/>
            <person name="Ruangsuj P."/>
            <person name="Wanthongcharoen S."/>
            <person name="Thongpramul N."/>
            <person name="Pimmason S."/>
            <person name="Yu B."/>
            <person name="Yasawong M."/>
        </authorList>
    </citation>
    <scope>NUCLEOTIDE SEQUENCE [LARGE SCALE GENOMIC DNA]</scope>
    <source>
        <strain evidence="4 5">IM0101</strain>
    </source>
</reference>
<evidence type="ECO:0000259" key="3">
    <source>
        <dbReference type="Pfam" id="PF12850"/>
    </source>
</evidence>
<dbReference type="InterPro" id="IPR029052">
    <property type="entry name" value="Metallo-depent_PP-like"/>
</dbReference>
<comment type="caution">
    <text evidence="4">The sequence shown here is derived from an EMBL/GenBank/DDBJ whole genome shotgun (WGS) entry which is preliminary data.</text>
</comment>
<evidence type="ECO:0000313" key="4">
    <source>
        <dbReference type="EMBL" id="RSL32592.1"/>
    </source>
</evidence>
<evidence type="ECO:0000256" key="1">
    <source>
        <dbReference type="ARBA" id="ARBA00008950"/>
    </source>
</evidence>
<keyword evidence="5" id="KW-1185">Reference proteome</keyword>
<accession>A0A3R9QKT5</accession>
<dbReference type="RefSeq" id="WP_125556512.1">
    <property type="nucleotide sequence ID" value="NZ_RBVX01000013.1"/>
</dbReference>
<dbReference type="PANTHER" id="PTHR11124">
    <property type="entry name" value="VACUOLAR SORTING PROTEIN VPS29"/>
    <property type="match status" value="1"/>
</dbReference>
<dbReference type="AlphaFoldDB" id="A0A3R9QKT5"/>
<dbReference type="OrthoDB" id="9800565at2"/>
<dbReference type="Gene3D" id="3.60.21.10">
    <property type="match status" value="1"/>
</dbReference>
<proteinExistence type="inferred from homology"/>
<dbReference type="EMBL" id="RBVX01000013">
    <property type="protein sequence ID" value="RSL32592.1"/>
    <property type="molecule type" value="Genomic_DNA"/>
</dbReference>
<dbReference type="Proteomes" id="UP000275076">
    <property type="component" value="Unassembled WGS sequence"/>
</dbReference>
<keyword evidence="2" id="KW-0479">Metal-binding</keyword>
<dbReference type="NCBIfam" id="TIGR00040">
    <property type="entry name" value="yfcE"/>
    <property type="match status" value="1"/>
</dbReference>